<evidence type="ECO:0000313" key="2">
    <source>
        <dbReference type="EMBL" id="RNA10174.1"/>
    </source>
</evidence>
<dbReference type="GO" id="GO:0005524">
    <property type="term" value="F:ATP binding"/>
    <property type="evidence" value="ECO:0007669"/>
    <property type="project" value="InterPro"/>
</dbReference>
<gene>
    <name evidence="2" type="ORF">BpHYR1_012719</name>
</gene>
<keyword evidence="3" id="KW-1185">Reference proteome</keyword>
<accession>A0A3M7QG86</accession>
<protein>
    <recommendedName>
        <fullName evidence="1">Protein kinase domain-containing protein</fullName>
    </recommendedName>
</protein>
<dbReference type="OrthoDB" id="79687at2759"/>
<dbReference type="PROSITE" id="PS50011">
    <property type="entry name" value="PROTEIN_KINASE_DOM"/>
    <property type="match status" value="1"/>
</dbReference>
<dbReference type="GO" id="GO:0004672">
    <property type="term" value="F:protein kinase activity"/>
    <property type="evidence" value="ECO:0007669"/>
    <property type="project" value="InterPro"/>
</dbReference>
<comment type="caution">
    <text evidence="2">The sequence shown here is derived from an EMBL/GenBank/DDBJ whole genome shotgun (WGS) entry which is preliminary data.</text>
</comment>
<dbReference type="Gene3D" id="1.10.510.10">
    <property type="entry name" value="Transferase(Phosphotransferase) domain 1"/>
    <property type="match status" value="1"/>
</dbReference>
<evidence type="ECO:0000313" key="3">
    <source>
        <dbReference type="Proteomes" id="UP000276133"/>
    </source>
</evidence>
<reference evidence="2 3" key="1">
    <citation type="journal article" date="2018" name="Sci. Rep.">
        <title>Genomic signatures of local adaptation to the degree of environmental predictability in rotifers.</title>
        <authorList>
            <person name="Franch-Gras L."/>
            <person name="Hahn C."/>
            <person name="Garcia-Roger E.M."/>
            <person name="Carmona M.J."/>
            <person name="Serra M."/>
            <person name="Gomez A."/>
        </authorList>
    </citation>
    <scope>NUCLEOTIDE SEQUENCE [LARGE SCALE GENOMIC DNA]</scope>
    <source>
        <strain evidence="2">HYR1</strain>
    </source>
</reference>
<dbReference type="InterPro" id="IPR011009">
    <property type="entry name" value="Kinase-like_dom_sf"/>
</dbReference>
<name>A0A3M7QG86_BRAPC</name>
<proteinExistence type="predicted"/>
<dbReference type="EMBL" id="REGN01006276">
    <property type="protein sequence ID" value="RNA10174.1"/>
    <property type="molecule type" value="Genomic_DNA"/>
</dbReference>
<organism evidence="2 3">
    <name type="scientific">Brachionus plicatilis</name>
    <name type="common">Marine rotifer</name>
    <name type="synonym">Brachionus muelleri</name>
    <dbReference type="NCBI Taxonomy" id="10195"/>
    <lineage>
        <taxon>Eukaryota</taxon>
        <taxon>Metazoa</taxon>
        <taxon>Spiralia</taxon>
        <taxon>Gnathifera</taxon>
        <taxon>Rotifera</taxon>
        <taxon>Eurotatoria</taxon>
        <taxon>Monogononta</taxon>
        <taxon>Pseudotrocha</taxon>
        <taxon>Ploima</taxon>
        <taxon>Brachionidae</taxon>
        <taxon>Brachionus</taxon>
    </lineage>
</organism>
<sequence length="437" mass="51038">MNKNNEINLNPKSLAELPGLDYYYLVEKFSIVCSSDIEKMMDFFAEYFNFSKRSYVQSLPVAMAAQTIMEVLRNHCVPLRVLHECLSECGLCDISDWLSQKYPADVGAKPNLDTSKNLVNFNSVLESSRSHQLPGDYYTSTKNTLAVFEDILPVIHEKSTESHSVNVASPKRADKTKLFGCFQLSYIDERKLTFRKRQFSEAMSFIKELKMIRNRHLNLYTGECILKSGTSGDYFLLYSYEPVETQLLRDYAQICHHAQPNQFNTLQQLEILRDISCGLSFLHSRTESKKNPLIHSNLSPDTILIETRGNNQVSAKIFDFVHSVEMNDVDNFESKLRDEFYKFGQIILMVASWRFVDRIECDRLHFEESDDEEVYIYELFRRFDMDKQPNNFTIHKLLKMFYKLTAPDYDLTKGIDKSYQLIKQQIQQLNGRKTMWP</sequence>
<dbReference type="InterPro" id="IPR000719">
    <property type="entry name" value="Prot_kinase_dom"/>
</dbReference>
<feature type="domain" description="Protein kinase" evidence="1">
    <location>
        <begin position="137"/>
        <end position="437"/>
    </location>
</feature>
<dbReference type="AlphaFoldDB" id="A0A3M7QG86"/>
<evidence type="ECO:0000259" key="1">
    <source>
        <dbReference type="PROSITE" id="PS50011"/>
    </source>
</evidence>
<dbReference type="SUPFAM" id="SSF56112">
    <property type="entry name" value="Protein kinase-like (PK-like)"/>
    <property type="match status" value="1"/>
</dbReference>
<dbReference type="Proteomes" id="UP000276133">
    <property type="component" value="Unassembled WGS sequence"/>
</dbReference>